<protein>
    <submittedName>
        <fullName evidence="1">Phage protein</fullName>
    </submittedName>
</protein>
<dbReference type="KEGG" id="abas:ACPOL_0596"/>
<dbReference type="InterPro" id="IPR036179">
    <property type="entry name" value="Ig-like_dom_sf"/>
</dbReference>
<dbReference type="PROSITE" id="PS51257">
    <property type="entry name" value="PROKAR_LIPOPROTEIN"/>
    <property type="match status" value="1"/>
</dbReference>
<evidence type="ECO:0000313" key="1">
    <source>
        <dbReference type="EMBL" id="AXC09967.1"/>
    </source>
</evidence>
<name>A0A2Z5FTX8_9BACT</name>
<dbReference type="RefSeq" id="WP_150132880.1">
    <property type="nucleotide sequence ID" value="NZ_CP030840.1"/>
</dbReference>
<gene>
    <name evidence="1" type="ORF">ACPOL_0596</name>
</gene>
<dbReference type="Proteomes" id="UP000253606">
    <property type="component" value="Chromosome"/>
</dbReference>
<dbReference type="EMBL" id="CP030840">
    <property type="protein sequence ID" value="AXC09967.1"/>
    <property type="molecule type" value="Genomic_DNA"/>
</dbReference>
<dbReference type="Gene3D" id="2.60.40.10">
    <property type="entry name" value="Immunoglobulins"/>
    <property type="match status" value="2"/>
</dbReference>
<dbReference type="OrthoDB" id="123550at2"/>
<sequence>MRQLRWSVTPALSMLAWFAIGCGNAIPLALPGGLSTNSAIVAQPLNLQVDDGLPASFSVVATGIGPLSYQWRQAGNPIEGANAPMFSIPKTIFTYNTGVAYSVVVSDSNGSQVASRAALLTIIPRAPIITEAPLSRTVVPGSLATFTVAAAGTIPLKYQWNWNGNVIPGATAPSYTTGAATAENNLDRYTVTVTNGAGQVATTIPATLTVGAVAPAIHVDCSEDDATVAHQVTYRRGVVESVDLSNAPAAIVSNVASDVQSSRVNLLNATLDQMNQSTDAGLFDYQAQTLTPSATGNAPLSQTLQMLRTVLPSEATSSALQFSGTPSVLPVNNLDPGYEITCGAVGNYYPLPEPGASMQMVQDAVESWIDDLDSSAPGTIWIGTQEPSHTLGYSTSFDKGSGCADVPAAQVDAAISNNIQRYINYWTPIARHLHTNHILSGGIQLNSGNSKFYSPTAAEIISAQMPLDYFTIQDYAPSSTVDQALYGAYQLFQQDPGYLGVKVIIDRYGISLTGNKYGTAAGVISFLQAEVDLMPFADMLHGYAVETTGLQSTQMVTPLLPQVMAWLQTAPAPLRPLTSTTSDLQAFALVQKAPTPKAYLAIWNVSSTSTSYKASIALESLGGSFTNANLNILRGSGSNLSPLHDPNVTVDANTIYDLPIGANEFLLVSLQ</sequence>
<dbReference type="InterPro" id="IPR013783">
    <property type="entry name" value="Ig-like_fold"/>
</dbReference>
<proteinExistence type="predicted"/>
<accession>A0A2Z5FTX8</accession>
<reference evidence="1 2" key="1">
    <citation type="journal article" date="2018" name="Front. Microbiol.">
        <title>Hydrolytic Capabilities as a Key to Environmental Success: Chitinolytic and Cellulolytic Acidobacteria From Acidic Sub-arctic Soils and Boreal Peatlands.</title>
        <authorList>
            <person name="Belova S.E."/>
            <person name="Ravin N.V."/>
            <person name="Pankratov T.A."/>
            <person name="Rakitin A.L."/>
            <person name="Ivanova A.A."/>
            <person name="Beletsky A.V."/>
            <person name="Mardanov A.V."/>
            <person name="Sinninghe Damste J.S."/>
            <person name="Dedysh S.N."/>
        </authorList>
    </citation>
    <scope>NUCLEOTIDE SEQUENCE [LARGE SCALE GENOMIC DNA]</scope>
    <source>
        <strain evidence="1 2">SBC82</strain>
    </source>
</reference>
<organism evidence="1 2">
    <name type="scientific">Acidisarcina polymorpha</name>
    <dbReference type="NCBI Taxonomy" id="2211140"/>
    <lineage>
        <taxon>Bacteria</taxon>
        <taxon>Pseudomonadati</taxon>
        <taxon>Acidobacteriota</taxon>
        <taxon>Terriglobia</taxon>
        <taxon>Terriglobales</taxon>
        <taxon>Acidobacteriaceae</taxon>
        <taxon>Acidisarcina</taxon>
    </lineage>
</organism>
<dbReference type="AlphaFoldDB" id="A0A2Z5FTX8"/>
<evidence type="ECO:0000313" key="2">
    <source>
        <dbReference type="Proteomes" id="UP000253606"/>
    </source>
</evidence>
<dbReference type="SUPFAM" id="SSF48726">
    <property type="entry name" value="Immunoglobulin"/>
    <property type="match status" value="1"/>
</dbReference>
<keyword evidence="2" id="KW-1185">Reference proteome</keyword>